<sequence length="45" mass="5181">MSNANLEKYTENVCSIVFDMMAKAMREIDYSGREKLYIVSSLSEI</sequence>
<accession>A0A2I6SBS5</accession>
<evidence type="ECO:0000313" key="1">
    <source>
        <dbReference type="EMBL" id="AUO15001.1"/>
    </source>
</evidence>
<dbReference type="Proteomes" id="UP000267352">
    <property type="component" value="Segment"/>
</dbReference>
<organism evidence="1">
    <name type="scientific">White spot syndrome virus</name>
    <dbReference type="NCBI Taxonomy" id="342409"/>
    <lineage>
        <taxon>Viruses</taxon>
        <taxon>Viruses incertae sedis</taxon>
        <taxon>Naldaviricetes</taxon>
        <taxon>Nimaviridae</taxon>
        <taxon>Whispovirus</taxon>
    </lineage>
</organism>
<reference evidence="1" key="2">
    <citation type="journal article" date="2018" name="Genome Announc.">
        <title>First Report of a Complete Genome Sequence of White spot syndrome virus from India.</title>
        <authorList>
            <person name="Vinaya Kumar K."/>
            <person name="Shekhar M.S."/>
            <person name="Otta S.K."/>
            <person name="Karthic K."/>
            <person name="Ashok Kumar J."/>
            <person name="Gopikrishna G."/>
            <person name="Vijayan K.K."/>
        </authorList>
    </citation>
    <scope>NUCLEOTIDE SEQUENCE</scope>
    <source>
        <strain evidence="1">IN_AP4RU</strain>
    </source>
</reference>
<dbReference type="EMBL" id="MG702567">
    <property type="protein sequence ID" value="AUO15001.1"/>
    <property type="molecule type" value="Genomic_DNA"/>
</dbReference>
<proteinExistence type="predicted"/>
<reference evidence="1" key="1">
    <citation type="submission" date="2017-12" db="EMBL/GenBank/DDBJ databases">
        <authorList>
            <person name="Katneni V.K."/>
            <person name="Shekhar M.S."/>
            <person name="Otta S.K."/>
            <person name="Karthic K."/>
            <person name="Jangam A.K."/>
            <person name="Gopikrishna G."/>
            <person name="Vijayan K.K."/>
        </authorList>
    </citation>
    <scope>NUCLEOTIDE SEQUENCE [LARGE SCALE GENOMIC DNA]</scope>
    <source>
        <strain evidence="1">IN_AP4RU</strain>
    </source>
</reference>
<name>A0A2I6SBS5_9VIRU</name>
<protein>
    <submittedName>
        <fullName evidence="1">WSSV165</fullName>
    </submittedName>
</protein>